<dbReference type="PANTHER" id="PTHR36456">
    <property type="entry name" value="UPF0232 PROTEIN SCO3875"/>
    <property type="match status" value="1"/>
</dbReference>
<dbReference type="AlphaFoldDB" id="A0A1L7D0H0"/>
<name>A0A1L7D0H0_9CORY</name>
<evidence type="ECO:0000313" key="2">
    <source>
        <dbReference type="Proteomes" id="UP000185491"/>
    </source>
</evidence>
<dbReference type="Pfam" id="PF05258">
    <property type="entry name" value="DciA"/>
    <property type="match status" value="1"/>
</dbReference>
<gene>
    <name evidence="1" type="ORF">CPHO_00020</name>
</gene>
<dbReference type="STRING" id="161895.CPHO_00020"/>
<protein>
    <submittedName>
        <fullName evidence="1">Uncharacterized protein</fullName>
    </submittedName>
</protein>
<dbReference type="InterPro" id="IPR007922">
    <property type="entry name" value="DciA-like"/>
</dbReference>
<dbReference type="KEGG" id="cpho:CPHO_00020"/>
<sequence>MSDPDFITNAVQRARALSKNPPRLSQPVAKMKSLDDRAAKKAVRRLGRETGLDGRAKRRGIGVPKLADILQDTIQERGWQEELGQGWIFGNWEELVGASTAAHTKPEKIEHNILHISCDNSNWATNLRYLQGEILKKIAAKAGDGVVVQLRIHGPKQHRNYQGPMWVKPQGSNDTYG</sequence>
<keyword evidence="2" id="KW-1185">Reference proteome</keyword>
<dbReference type="RefSeq" id="WP_075732140.1">
    <property type="nucleotide sequence ID" value="NZ_CP009249.1"/>
</dbReference>
<reference evidence="1 2" key="1">
    <citation type="submission" date="2014-08" db="EMBL/GenBank/DDBJ databases">
        <title>Complete genome sequence of Corynebacterium phocae M408/89/1(T)(=DSM 44612(T)), isolated from the common seal (Phoca vitulina).</title>
        <authorList>
            <person name="Ruckert C."/>
            <person name="Albersmeier A."/>
            <person name="Winkler A."/>
            <person name="Kalinowski J."/>
        </authorList>
    </citation>
    <scope>NUCLEOTIDE SEQUENCE [LARGE SCALE GENOMIC DNA]</scope>
    <source>
        <strain evidence="1 2">M408/89/1</strain>
    </source>
</reference>
<dbReference type="PANTHER" id="PTHR36456:SF1">
    <property type="entry name" value="UPF0232 PROTEIN SCO3875"/>
    <property type="match status" value="1"/>
</dbReference>
<dbReference type="EMBL" id="CP009249">
    <property type="protein sequence ID" value="APT91587.1"/>
    <property type="molecule type" value="Genomic_DNA"/>
</dbReference>
<organism evidence="1 2">
    <name type="scientific">Corynebacterium phocae</name>
    <dbReference type="NCBI Taxonomy" id="161895"/>
    <lineage>
        <taxon>Bacteria</taxon>
        <taxon>Bacillati</taxon>
        <taxon>Actinomycetota</taxon>
        <taxon>Actinomycetes</taxon>
        <taxon>Mycobacteriales</taxon>
        <taxon>Corynebacteriaceae</taxon>
        <taxon>Corynebacterium</taxon>
    </lineage>
</organism>
<evidence type="ECO:0000313" key="1">
    <source>
        <dbReference type="EMBL" id="APT91587.1"/>
    </source>
</evidence>
<dbReference type="Proteomes" id="UP000185491">
    <property type="component" value="Chromosome"/>
</dbReference>
<accession>A0A1L7D0H0</accession>
<dbReference type="OrthoDB" id="5516926at2"/>
<proteinExistence type="predicted"/>